<dbReference type="STRING" id="1423807.FD16_GL001884"/>
<evidence type="ECO:0000313" key="5">
    <source>
        <dbReference type="Proteomes" id="UP000051820"/>
    </source>
</evidence>
<dbReference type="InterPro" id="IPR012902">
    <property type="entry name" value="N_methyl_site"/>
</dbReference>
<dbReference type="PATRIC" id="fig|1423807.3.peg.1933"/>
<keyword evidence="2" id="KW-0178">Competence</keyword>
<dbReference type="Proteomes" id="UP000051820">
    <property type="component" value="Unassembled WGS sequence"/>
</dbReference>
<dbReference type="eggNOG" id="COG2165">
    <property type="taxonomic scope" value="Bacteria"/>
</dbReference>
<keyword evidence="3" id="KW-0472">Membrane</keyword>
<keyword evidence="5" id="KW-1185">Reference proteome</keyword>
<evidence type="ECO:0000256" key="2">
    <source>
        <dbReference type="ARBA" id="ARBA00023287"/>
    </source>
</evidence>
<protein>
    <recommendedName>
        <fullName evidence="6">Type II secretion system protein</fullName>
    </recommendedName>
</protein>
<name>A0A0R1W422_9LACO</name>
<proteinExistence type="predicted"/>
<comment type="subcellular location">
    <subcellularLocation>
        <location evidence="1">Cell surface</location>
    </subcellularLocation>
</comment>
<dbReference type="Pfam" id="PF07963">
    <property type="entry name" value="N_methyl"/>
    <property type="match status" value="1"/>
</dbReference>
<evidence type="ECO:0000256" key="1">
    <source>
        <dbReference type="ARBA" id="ARBA00004241"/>
    </source>
</evidence>
<organism evidence="4 5">
    <name type="scientific">Paucilactobacillus suebicus DSM 5007 = KCTC 3549</name>
    <dbReference type="NCBI Taxonomy" id="1423807"/>
    <lineage>
        <taxon>Bacteria</taxon>
        <taxon>Bacillati</taxon>
        <taxon>Bacillota</taxon>
        <taxon>Bacilli</taxon>
        <taxon>Lactobacillales</taxon>
        <taxon>Lactobacillaceae</taxon>
        <taxon>Paucilactobacillus</taxon>
    </lineage>
</organism>
<evidence type="ECO:0008006" key="6">
    <source>
        <dbReference type="Google" id="ProtNLM"/>
    </source>
</evidence>
<accession>A0A0R1W422</accession>
<dbReference type="AlphaFoldDB" id="A0A0R1W422"/>
<gene>
    <name evidence="4" type="ORF">FD16_GL001884</name>
</gene>
<dbReference type="NCBIfam" id="TIGR02532">
    <property type="entry name" value="IV_pilin_GFxxxE"/>
    <property type="match status" value="1"/>
</dbReference>
<comment type="caution">
    <text evidence="4">The sequence shown here is derived from an EMBL/GenBank/DDBJ whole genome shotgun (WGS) entry which is preliminary data.</text>
</comment>
<keyword evidence="3" id="KW-1133">Transmembrane helix</keyword>
<evidence type="ECO:0000256" key="3">
    <source>
        <dbReference type="SAM" id="Phobius"/>
    </source>
</evidence>
<keyword evidence="3" id="KW-0812">Transmembrane</keyword>
<dbReference type="OrthoDB" id="2322555at2"/>
<reference evidence="4 5" key="1">
    <citation type="journal article" date="2015" name="Genome Announc.">
        <title>Expanding the biotechnology potential of lactobacilli through comparative genomics of 213 strains and associated genera.</title>
        <authorList>
            <person name="Sun Z."/>
            <person name="Harris H.M."/>
            <person name="McCann A."/>
            <person name="Guo C."/>
            <person name="Argimon S."/>
            <person name="Zhang W."/>
            <person name="Yang X."/>
            <person name="Jeffery I.B."/>
            <person name="Cooney J.C."/>
            <person name="Kagawa T.F."/>
            <person name="Liu W."/>
            <person name="Song Y."/>
            <person name="Salvetti E."/>
            <person name="Wrobel A."/>
            <person name="Rasinkangas P."/>
            <person name="Parkhill J."/>
            <person name="Rea M.C."/>
            <person name="O'Sullivan O."/>
            <person name="Ritari J."/>
            <person name="Douillard F.P."/>
            <person name="Paul Ross R."/>
            <person name="Yang R."/>
            <person name="Briner A.E."/>
            <person name="Felis G.E."/>
            <person name="de Vos W.M."/>
            <person name="Barrangou R."/>
            <person name="Klaenhammer T.R."/>
            <person name="Caufield P.W."/>
            <person name="Cui Y."/>
            <person name="Zhang H."/>
            <person name="O'Toole P.W."/>
        </authorList>
    </citation>
    <scope>NUCLEOTIDE SEQUENCE [LARGE SCALE GENOMIC DNA]</scope>
    <source>
        <strain evidence="4 5">DSM 5007</strain>
    </source>
</reference>
<feature type="transmembrane region" description="Helical" evidence="3">
    <location>
        <begin position="6"/>
        <end position="26"/>
    </location>
</feature>
<dbReference type="GO" id="GO:0009986">
    <property type="term" value="C:cell surface"/>
    <property type="evidence" value="ECO:0007669"/>
    <property type="project" value="UniProtKB-SubCell"/>
</dbReference>
<sequence length="147" mass="17123">MIRHSGFTLIESIIVLSIVTLVFSFGSVSMKRTAQINAERHFWQEMKQNWQASQSRAQCGIGATSIDYQPTDNSILFKWSEYRRVKKTYHERIKIPSTIKVISFKKLVMMPNGYVQAGTQKFYSSTYHKQYKMKVQFAWGGFYVADN</sequence>
<dbReference type="EMBL" id="AZGF01000048">
    <property type="protein sequence ID" value="KRM09260.1"/>
    <property type="molecule type" value="Genomic_DNA"/>
</dbReference>
<evidence type="ECO:0000313" key="4">
    <source>
        <dbReference type="EMBL" id="KRM09260.1"/>
    </source>
</evidence>
<dbReference type="GO" id="GO:0030420">
    <property type="term" value="P:establishment of competence for transformation"/>
    <property type="evidence" value="ECO:0007669"/>
    <property type="project" value="UniProtKB-KW"/>
</dbReference>